<gene>
    <name evidence="2" type="ORF">RT723_09850</name>
</gene>
<dbReference type="PROSITE" id="PS51257">
    <property type="entry name" value="PROKAR_LIPOPROTEIN"/>
    <property type="match status" value="1"/>
</dbReference>
<evidence type="ECO:0000313" key="3">
    <source>
        <dbReference type="Proteomes" id="UP001257914"/>
    </source>
</evidence>
<comment type="caution">
    <text evidence="2">The sequence shown here is derived from an EMBL/GenBank/DDBJ whole genome shotgun (WGS) entry which is preliminary data.</text>
</comment>
<dbReference type="InterPro" id="IPR024952">
    <property type="entry name" value="LPP20-like_dom"/>
</dbReference>
<dbReference type="RefSeq" id="WP_252731592.1">
    <property type="nucleotide sequence ID" value="NZ_JAWCUA010000007.1"/>
</dbReference>
<dbReference type="InterPro" id="IPR007293">
    <property type="entry name" value="FlgP"/>
</dbReference>
<dbReference type="EMBL" id="JAWCUA010000007">
    <property type="protein sequence ID" value="MDU0113291.1"/>
    <property type="molecule type" value="Genomic_DNA"/>
</dbReference>
<feature type="domain" description="Lipoprotein LPP20-like" evidence="1">
    <location>
        <begin position="63"/>
        <end position="133"/>
    </location>
</feature>
<organism evidence="2 3">
    <name type="scientific">Psychrosphaera aquimarina</name>
    <dbReference type="NCBI Taxonomy" id="2044854"/>
    <lineage>
        <taxon>Bacteria</taxon>
        <taxon>Pseudomonadati</taxon>
        <taxon>Pseudomonadota</taxon>
        <taxon>Gammaproteobacteria</taxon>
        <taxon>Alteromonadales</taxon>
        <taxon>Pseudoalteromonadaceae</taxon>
        <taxon>Psychrosphaera</taxon>
    </lineage>
</organism>
<name>A0ABU3R0S8_9GAMM</name>
<keyword evidence="2" id="KW-0449">Lipoprotein</keyword>
<evidence type="ECO:0000313" key="2">
    <source>
        <dbReference type="EMBL" id="MDU0113291.1"/>
    </source>
</evidence>
<sequence length="157" mass="17812">MKNISSRLVPSIAILFTLVISGCGTLLDKHVVWEYEEPKNYPIIRAIGYAPINAQPGDSAEIKSIMAMRASKLDAYRELTEQVYGQQIQGQTEMKNLVSSDDKLRSKVSGVIRGARIVKVYPVGDTYATELELDMKLVYELYRINTRSRTIKKVDYY</sequence>
<proteinExistence type="predicted"/>
<evidence type="ECO:0000259" key="1">
    <source>
        <dbReference type="Pfam" id="PF02169"/>
    </source>
</evidence>
<dbReference type="PIRSF" id="PIRSF028687">
    <property type="entry name" value="UCP028687"/>
    <property type="match status" value="1"/>
</dbReference>
<reference evidence="2 3" key="1">
    <citation type="submission" date="2023-10" db="EMBL/GenBank/DDBJ databases">
        <title>Psychrosphaera aquimaarina strain SW33 isolated from seawater.</title>
        <authorList>
            <person name="Bayburt H."/>
            <person name="Kim J.M."/>
            <person name="Choi B.J."/>
            <person name="Jeon C.O."/>
        </authorList>
    </citation>
    <scope>NUCLEOTIDE SEQUENCE [LARGE SCALE GENOMIC DNA]</scope>
    <source>
        <strain evidence="2 3">KCTC 52743</strain>
    </source>
</reference>
<protein>
    <submittedName>
        <fullName evidence="2">LPP20 family lipoprotein</fullName>
    </submittedName>
</protein>
<keyword evidence="3" id="KW-1185">Reference proteome</keyword>
<dbReference type="Pfam" id="PF02169">
    <property type="entry name" value="LPP20"/>
    <property type="match status" value="1"/>
</dbReference>
<accession>A0ABU3R0S8</accession>
<dbReference type="Proteomes" id="UP001257914">
    <property type="component" value="Unassembled WGS sequence"/>
</dbReference>